<proteinExistence type="predicted"/>
<organism evidence="2 3">
    <name type="scientific">Brachionus plicatilis</name>
    <name type="common">Marine rotifer</name>
    <name type="synonym">Brachionus muelleri</name>
    <dbReference type="NCBI Taxonomy" id="10195"/>
    <lineage>
        <taxon>Eukaryota</taxon>
        <taxon>Metazoa</taxon>
        <taxon>Spiralia</taxon>
        <taxon>Gnathifera</taxon>
        <taxon>Rotifera</taxon>
        <taxon>Eurotatoria</taxon>
        <taxon>Monogononta</taxon>
        <taxon>Pseudotrocha</taxon>
        <taxon>Ploima</taxon>
        <taxon>Brachionidae</taxon>
        <taxon>Brachionus</taxon>
    </lineage>
</organism>
<reference evidence="2 3" key="1">
    <citation type="journal article" date="2018" name="Sci. Rep.">
        <title>Genomic signatures of local adaptation to the degree of environmental predictability in rotifers.</title>
        <authorList>
            <person name="Franch-Gras L."/>
            <person name="Hahn C."/>
            <person name="Garcia-Roger E.M."/>
            <person name="Carmona M.J."/>
            <person name="Serra M."/>
            <person name="Gomez A."/>
        </authorList>
    </citation>
    <scope>NUCLEOTIDE SEQUENCE [LARGE SCALE GENOMIC DNA]</scope>
    <source>
        <strain evidence="2">HYR1</strain>
    </source>
</reference>
<comment type="caution">
    <text evidence="2">The sequence shown here is derived from an EMBL/GenBank/DDBJ whole genome shotgun (WGS) entry which is preliminary data.</text>
</comment>
<dbReference type="EMBL" id="REGN01010340">
    <property type="protein sequence ID" value="RMZ99250.1"/>
    <property type="molecule type" value="Genomic_DNA"/>
</dbReference>
<dbReference type="AlphaFoldDB" id="A0A3M7PKM1"/>
<dbReference type="Proteomes" id="UP000276133">
    <property type="component" value="Unassembled WGS sequence"/>
</dbReference>
<evidence type="ECO:0000313" key="2">
    <source>
        <dbReference type="EMBL" id="RMZ99250.1"/>
    </source>
</evidence>
<protein>
    <submittedName>
        <fullName evidence="2">Uncharacterized protein</fullName>
    </submittedName>
</protein>
<feature type="compositionally biased region" description="Polar residues" evidence="1">
    <location>
        <begin position="57"/>
        <end position="76"/>
    </location>
</feature>
<accession>A0A3M7PKM1</accession>
<name>A0A3M7PKM1_BRAPC</name>
<evidence type="ECO:0000256" key="1">
    <source>
        <dbReference type="SAM" id="MobiDB-lite"/>
    </source>
</evidence>
<gene>
    <name evidence="2" type="ORF">BpHYR1_024254</name>
</gene>
<sequence length="76" mass="8942">MSQKNNSESEDDCLLNNYMEMWEKLQKEELCMSFAALKLEPNDVAKLNNENESSEEQTNYFKRSTFDSFDSSNKKN</sequence>
<keyword evidence="3" id="KW-1185">Reference proteome</keyword>
<feature type="region of interest" description="Disordered" evidence="1">
    <location>
        <begin position="48"/>
        <end position="76"/>
    </location>
</feature>
<evidence type="ECO:0000313" key="3">
    <source>
        <dbReference type="Proteomes" id="UP000276133"/>
    </source>
</evidence>